<reference evidence="1" key="1">
    <citation type="submission" date="2021-02" db="EMBL/GenBank/DDBJ databases">
        <authorList>
            <person name="Dougan E. K."/>
            <person name="Rhodes N."/>
            <person name="Thang M."/>
            <person name="Chan C."/>
        </authorList>
    </citation>
    <scope>NUCLEOTIDE SEQUENCE</scope>
</reference>
<organism evidence="1 2">
    <name type="scientific">Symbiodinium pilosum</name>
    <name type="common">Dinoflagellate</name>
    <dbReference type="NCBI Taxonomy" id="2952"/>
    <lineage>
        <taxon>Eukaryota</taxon>
        <taxon>Sar</taxon>
        <taxon>Alveolata</taxon>
        <taxon>Dinophyceae</taxon>
        <taxon>Suessiales</taxon>
        <taxon>Symbiodiniaceae</taxon>
        <taxon>Symbiodinium</taxon>
    </lineage>
</organism>
<comment type="caution">
    <text evidence="1">The sequence shown here is derived from an EMBL/GenBank/DDBJ whole genome shotgun (WGS) entry which is preliminary data.</text>
</comment>
<dbReference type="EMBL" id="CAJNIZ010012591">
    <property type="protein sequence ID" value="CAE7335740.1"/>
    <property type="molecule type" value="Genomic_DNA"/>
</dbReference>
<accession>A0A812P6M3</accession>
<keyword evidence="2" id="KW-1185">Reference proteome</keyword>
<dbReference type="Proteomes" id="UP000649617">
    <property type="component" value="Unassembled WGS sequence"/>
</dbReference>
<gene>
    <name evidence="1" type="ORF">SPIL2461_LOCUS7858</name>
</gene>
<evidence type="ECO:0000313" key="1">
    <source>
        <dbReference type="EMBL" id="CAE7335740.1"/>
    </source>
</evidence>
<evidence type="ECO:0000313" key="2">
    <source>
        <dbReference type="Proteomes" id="UP000649617"/>
    </source>
</evidence>
<dbReference type="OrthoDB" id="440550at2759"/>
<proteinExistence type="predicted"/>
<dbReference type="AlphaFoldDB" id="A0A812P6M3"/>
<protein>
    <submittedName>
        <fullName evidence="1">Uncharacterized protein</fullName>
    </submittedName>
</protein>
<name>A0A812P6M3_SYMPI</name>
<sequence>MAAVSSIEVWLGTSNDWLGSTDRPTKEQGAFQGDEFTPVPQAPILRVRSREEYLFFFSNHPDSHAIIVERSGHWEDIYALTSSATEASFSDGAYGIY</sequence>
<feature type="non-terminal residue" evidence="1">
    <location>
        <position position="1"/>
    </location>
</feature>